<reference evidence="2 3" key="1">
    <citation type="submission" date="2024-11" db="EMBL/GenBank/DDBJ databases">
        <title>A near-complete genome assembly of Cinchona calisaya.</title>
        <authorList>
            <person name="Lian D.C."/>
            <person name="Zhao X.W."/>
            <person name="Wei L."/>
        </authorList>
    </citation>
    <scope>NUCLEOTIDE SEQUENCE [LARGE SCALE GENOMIC DNA]</scope>
    <source>
        <tissue evidence="2">Nenye</tissue>
    </source>
</reference>
<comment type="caution">
    <text evidence="2">The sequence shown here is derived from an EMBL/GenBank/DDBJ whole genome shotgun (WGS) entry which is preliminary data.</text>
</comment>
<dbReference type="Gene3D" id="1.20.1280.50">
    <property type="match status" value="1"/>
</dbReference>
<evidence type="ECO:0000313" key="3">
    <source>
        <dbReference type="Proteomes" id="UP001630127"/>
    </source>
</evidence>
<keyword evidence="3" id="KW-1185">Reference proteome</keyword>
<dbReference type="InterPro" id="IPR036047">
    <property type="entry name" value="F-box-like_dom_sf"/>
</dbReference>
<proteinExistence type="predicted"/>
<dbReference type="InterPro" id="IPR017451">
    <property type="entry name" value="F-box-assoc_interact_dom"/>
</dbReference>
<dbReference type="PROSITE" id="PS50181">
    <property type="entry name" value="FBOX"/>
    <property type="match status" value="1"/>
</dbReference>
<dbReference type="InterPro" id="IPR013187">
    <property type="entry name" value="F-box-assoc_dom_typ3"/>
</dbReference>
<dbReference type="InterPro" id="IPR050796">
    <property type="entry name" value="SCF_F-box_component"/>
</dbReference>
<dbReference type="PANTHER" id="PTHR31672:SF13">
    <property type="entry name" value="F-BOX PROTEIN CPR30-LIKE"/>
    <property type="match status" value="1"/>
</dbReference>
<evidence type="ECO:0000313" key="2">
    <source>
        <dbReference type="EMBL" id="KAL3532591.1"/>
    </source>
</evidence>
<dbReference type="SUPFAM" id="SSF81383">
    <property type="entry name" value="F-box domain"/>
    <property type="match status" value="1"/>
</dbReference>
<dbReference type="EMBL" id="JBJUIK010000003">
    <property type="protein sequence ID" value="KAL3532591.1"/>
    <property type="molecule type" value="Genomic_DNA"/>
</dbReference>
<dbReference type="InterPro" id="IPR001810">
    <property type="entry name" value="F-box_dom"/>
</dbReference>
<feature type="domain" description="F-box" evidence="1">
    <location>
        <begin position="19"/>
        <end position="70"/>
    </location>
</feature>
<organism evidence="2 3">
    <name type="scientific">Cinchona calisaya</name>
    <dbReference type="NCBI Taxonomy" id="153742"/>
    <lineage>
        <taxon>Eukaryota</taxon>
        <taxon>Viridiplantae</taxon>
        <taxon>Streptophyta</taxon>
        <taxon>Embryophyta</taxon>
        <taxon>Tracheophyta</taxon>
        <taxon>Spermatophyta</taxon>
        <taxon>Magnoliopsida</taxon>
        <taxon>eudicotyledons</taxon>
        <taxon>Gunneridae</taxon>
        <taxon>Pentapetalae</taxon>
        <taxon>asterids</taxon>
        <taxon>lamiids</taxon>
        <taxon>Gentianales</taxon>
        <taxon>Rubiaceae</taxon>
        <taxon>Cinchonoideae</taxon>
        <taxon>Cinchoneae</taxon>
        <taxon>Cinchona</taxon>
    </lineage>
</organism>
<gene>
    <name evidence="2" type="ORF">ACH5RR_006112</name>
</gene>
<dbReference type="SMART" id="SM00256">
    <property type="entry name" value="FBOX"/>
    <property type="match status" value="1"/>
</dbReference>
<protein>
    <recommendedName>
        <fullName evidence="1">F-box domain-containing protein</fullName>
    </recommendedName>
</protein>
<dbReference type="Proteomes" id="UP001630127">
    <property type="component" value="Unassembled WGS sequence"/>
</dbReference>
<sequence length="394" mass="45978">MVALAKTLKREHPTTRTTLFSATEIPEDLIIEIFLRLPAKSLIRLRCLSKFWLSIIASSKFIRMHSYQTLKTGCTSSSDIFIGSSRSNCSIVDLNDSDSDYTTAKKINIIEKCAVNIVGCCRGIICFVVFNHRRDALNLIMWNPSTREHWEVEVLIETDSYSHNVQYWAYRYYDHWIFGYDHVNDDFKLVRISTDINTIKVYGSLRNRYWKMMNKVDNVFPCSCDDDKSYVFVDGTNSIHWTLPRADGEKDNNNIIVAFNFETHSFSSVPLPAADHNREGDGWRITALGSLKCCLIFSEYCGYDQTVDVWMMRDYGIKESWIKLAILTQVRNKMLIPIAYSNCQRKLLFMRRNRLYWYDLEKKDWTRIHISGLPRKHIFKASICPTSLLRLKTP</sequence>
<dbReference type="AlphaFoldDB" id="A0ABD3AN30"/>
<dbReference type="PANTHER" id="PTHR31672">
    <property type="entry name" value="BNACNNG10540D PROTEIN"/>
    <property type="match status" value="1"/>
</dbReference>
<name>A0ABD3AN30_9GENT</name>
<evidence type="ECO:0000259" key="1">
    <source>
        <dbReference type="PROSITE" id="PS50181"/>
    </source>
</evidence>
<dbReference type="Pfam" id="PF08268">
    <property type="entry name" value="FBA_3"/>
    <property type="match status" value="1"/>
</dbReference>
<dbReference type="CDD" id="cd22157">
    <property type="entry name" value="F-box_AtFBW1-like"/>
    <property type="match status" value="1"/>
</dbReference>
<dbReference type="NCBIfam" id="TIGR01640">
    <property type="entry name" value="F_box_assoc_1"/>
    <property type="match status" value="1"/>
</dbReference>
<dbReference type="Pfam" id="PF00646">
    <property type="entry name" value="F-box"/>
    <property type="match status" value="1"/>
</dbReference>
<accession>A0ABD3AN30</accession>